<keyword evidence="5" id="KW-1185">Reference proteome</keyword>
<dbReference type="GO" id="GO:0006006">
    <property type="term" value="P:glucose metabolic process"/>
    <property type="evidence" value="ECO:0007669"/>
    <property type="project" value="UniProtKB-KW"/>
</dbReference>
<evidence type="ECO:0000313" key="5">
    <source>
        <dbReference type="Proteomes" id="UP000538666"/>
    </source>
</evidence>
<dbReference type="InterPro" id="IPR015943">
    <property type="entry name" value="WD40/YVTN_repeat-like_dom_sf"/>
</dbReference>
<dbReference type="OrthoDB" id="9790815at2"/>
<name>A0A841K9J2_9BACT</name>
<gene>
    <name evidence="4" type="ORF">HNQ77_004935</name>
</gene>
<protein>
    <submittedName>
        <fullName evidence="4">6-phosphogluconolactonase</fullName>
        <ecNumber evidence="4">3.1.1.31</ecNumber>
    </submittedName>
</protein>
<comment type="similarity">
    <text evidence="1">Belongs to the cycloisomerase 2 family.</text>
</comment>
<dbReference type="Gene3D" id="2.130.10.10">
    <property type="entry name" value="YVTN repeat-like/Quinoprotein amine dehydrogenase"/>
    <property type="match status" value="1"/>
</dbReference>
<feature type="signal peptide" evidence="3">
    <location>
        <begin position="1"/>
        <end position="32"/>
    </location>
</feature>
<accession>A0A841K9J2</accession>
<comment type="caution">
    <text evidence="4">The sequence shown here is derived from an EMBL/GenBank/DDBJ whole genome shotgun (WGS) entry which is preliminary data.</text>
</comment>
<keyword evidence="3" id="KW-0732">Signal</keyword>
<dbReference type="InterPro" id="IPR011048">
    <property type="entry name" value="Haem_d1_sf"/>
</dbReference>
<dbReference type="AlphaFoldDB" id="A0A841K9J2"/>
<feature type="chain" id="PRO_5032848634" evidence="3">
    <location>
        <begin position="33"/>
        <end position="391"/>
    </location>
</feature>
<dbReference type="PANTHER" id="PTHR30344:SF1">
    <property type="entry name" value="6-PHOSPHOGLUCONOLACTONASE"/>
    <property type="match status" value="1"/>
</dbReference>
<proteinExistence type="inferred from homology"/>
<dbReference type="PROSITE" id="PS51318">
    <property type="entry name" value="TAT"/>
    <property type="match status" value="1"/>
</dbReference>
<evidence type="ECO:0000256" key="1">
    <source>
        <dbReference type="ARBA" id="ARBA00005564"/>
    </source>
</evidence>
<organism evidence="4 5">
    <name type="scientific">Silvibacterium bohemicum</name>
    <dbReference type="NCBI Taxonomy" id="1577686"/>
    <lineage>
        <taxon>Bacteria</taxon>
        <taxon>Pseudomonadati</taxon>
        <taxon>Acidobacteriota</taxon>
        <taxon>Terriglobia</taxon>
        <taxon>Terriglobales</taxon>
        <taxon>Acidobacteriaceae</taxon>
        <taxon>Silvibacterium</taxon>
    </lineage>
</organism>
<evidence type="ECO:0000313" key="4">
    <source>
        <dbReference type="EMBL" id="MBB6146954.1"/>
    </source>
</evidence>
<keyword evidence="4" id="KW-0378">Hydrolase</keyword>
<dbReference type="SUPFAM" id="SSF51004">
    <property type="entry name" value="C-terminal (heme d1) domain of cytochrome cd1-nitrite reductase"/>
    <property type="match status" value="1"/>
</dbReference>
<keyword evidence="2" id="KW-0119">Carbohydrate metabolism</keyword>
<keyword evidence="2" id="KW-0313">Glucose metabolism</keyword>
<dbReference type="EC" id="3.1.1.31" evidence="4"/>
<sequence length="391" mass="41754">MTSNMNRRRFVRTLAQGLAIAPVAAQGWRAMAADSSNNILLVGTQTQASSKGIYAYRWNSDAGELTAIGLAAWADNPTFLALSPDRKYLYAANEIDHFGGAKSGGVSAFSVGGDSGKLTFIDAVPAEGTGTCHVTIDQTGRAVFCANYNNGSIASFHVDASGGLSQPVSHFQFEGHGPDHERQEGPHAHRVTVSPDNHFLLVNDLGLDCIHIYKLDAATAKLTPNSPAQWNSDPGAGPRALRFHPNGRWAYCVEEMACAVVVLRWDAKAGTLTPVQKVSIKTDGFTGDTMTGSEIVITRDGKFAYAADRGDDTLSSFEVDPATGKLTFLARTSCGGKVPRHIALDPTEKWLLVANQSSDDIAIIRRDESSGKLAEKATNSGISKPQCLVFL</sequence>
<dbReference type="PANTHER" id="PTHR30344">
    <property type="entry name" value="6-PHOSPHOGLUCONOLACTONASE-RELATED"/>
    <property type="match status" value="1"/>
</dbReference>
<dbReference type="RefSeq" id="WP_156186104.1">
    <property type="nucleotide sequence ID" value="NZ_JACHEK010000011.1"/>
</dbReference>
<dbReference type="EMBL" id="JACHEK010000011">
    <property type="protein sequence ID" value="MBB6146954.1"/>
    <property type="molecule type" value="Genomic_DNA"/>
</dbReference>
<dbReference type="Pfam" id="PF10282">
    <property type="entry name" value="Lactonase"/>
    <property type="match status" value="1"/>
</dbReference>
<dbReference type="Proteomes" id="UP000538666">
    <property type="component" value="Unassembled WGS sequence"/>
</dbReference>
<dbReference type="GO" id="GO:0017057">
    <property type="term" value="F:6-phosphogluconolactonase activity"/>
    <property type="evidence" value="ECO:0007669"/>
    <property type="project" value="UniProtKB-EC"/>
</dbReference>
<evidence type="ECO:0000256" key="2">
    <source>
        <dbReference type="ARBA" id="ARBA00022526"/>
    </source>
</evidence>
<dbReference type="InterPro" id="IPR006311">
    <property type="entry name" value="TAT_signal"/>
</dbReference>
<dbReference type="InterPro" id="IPR019405">
    <property type="entry name" value="Lactonase_7-beta_prop"/>
</dbReference>
<dbReference type="InterPro" id="IPR050282">
    <property type="entry name" value="Cycloisomerase_2"/>
</dbReference>
<evidence type="ECO:0000256" key="3">
    <source>
        <dbReference type="SAM" id="SignalP"/>
    </source>
</evidence>
<reference evidence="4 5" key="1">
    <citation type="submission" date="2020-08" db="EMBL/GenBank/DDBJ databases">
        <title>Genomic Encyclopedia of Type Strains, Phase IV (KMG-IV): sequencing the most valuable type-strain genomes for metagenomic binning, comparative biology and taxonomic classification.</title>
        <authorList>
            <person name="Goeker M."/>
        </authorList>
    </citation>
    <scope>NUCLEOTIDE SEQUENCE [LARGE SCALE GENOMIC DNA]</scope>
    <source>
        <strain evidence="4 5">DSM 103733</strain>
    </source>
</reference>